<name>A0A7W8D4U9_9GAMM</name>
<sequence>MNAPVGMHAISRPGADARGCAAWLAQARWLAALRAVRAASAPASTGSVDAVNVDAVKPEASDMHASEGAVLPASVPARPTQRER</sequence>
<feature type="region of interest" description="Disordered" evidence="1">
    <location>
        <begin position="60"/>
        <end position="84"/>
    </location>
</feature>
<keyword evidence="3" id="KW-1185">Reference proteome</keyword>
<organism evidence="2 3">
    <name type="scientific">Chiayiivirga flava</name>
    <dbReference type="NCBI Taxonomy" id="659595"/>
    <lineage>
        <taxon>Bacteria</taxon>
        <taxon>Pseudomonadati</taxon>
        <taxon>Pseudomonadota</taxon>
        <taxon>Gammaproteobacteria</taxon>
        <taxon>Lysobacterales</taxon>
        <taxon>Lysobacteraceae</taxon>
        <taxon>Chiayiivirga</taxon>
    </lineage>
</organism>
<gene>
    <name evidence="2" type="ORF">HNQ52_000203</name>
</gene>
<dbReference type="EMBL" id="JACHHP010000001">
    <property type="protein sequence ID" value="MBB5206687.1"/>
    <property type="molecule type" value="Genomic_DNA"/>
</dbReference>
<reference evidence="2 3" key="1">
    <citation type="submission" date="2020-08" db="EMBL/GenBank/DDBJ databases">
        <title>Genomic Encyclopedia of Type Strains, Phase IV (KMG-IV): sequencing the most valuable type-strain genomes for metagenomic binning, comparative biology and taxonomic classification.</title>
        <authorList>
            <person name="Goeker M."/>
        </authorList>
    </citation>
    <scope>NUCLEOTIDE SEQUENCE [LARGE SCALE GENOMIC DNA]</scope>
    <source>
        <strain evidence="2 3">DSM 24163</strain>
    </source>
</reference>
<dbReference type="AlphaFoldDB" id="A0A7W8D4U9"/>
<dbReference type="RefSeq" id="WP_183958909.1">
    <property type="nucleotide sequence ID" value="NZ_JACHHP010000001.1"/>
</dbReference>
<evidence type="ECO:0000313" key="2">
    <source>
        <dbReference type="EMBL" id="MBB5206687.1"/>
    </source>
</evidence>
<dbReference type="Proteomes" id="UP000521199">
    <property type="component" value="Unassembled WGS sequence"/>
</dbReference>
<protein>
    <submittedName>
        <fullName evidence="2">Uncharacterized protein</fullName>
    </submittedName>
</protein>
<proteinExistence type="predicted"/>
<comment type="caution">
    <text evidence="2">The sequence shown here is derived from an EMBL/GenBank/DDBJ whole genome shotgun (WGS) entry which is preliminary data.</text>
</comment>
<accession>A0A7W8D4U9</accession>
<evidence type="ECO:0000256" key="1">
    <source>
        <dbReference type="SAM" id="MobiDB-lite"/>
    </source>
</evidence>
<evidence type="ECO:0000313" key="3">
    <source>
        <dbReference type="Proteomes" id="UP000521199"/>
    </source>
</evidence>